<sequence>MSDERRGYLFGLTAYAMWGFFPIYFKLLQPSPPLEILSHRVIWSVVFVALLLIAMRNWSFLGRILRTPRLLGGVVLAGLLIGVNWATYIYGVNSSRVVETALGYFITPLVVVLLGVTVQRERLRAWQWIAVGVGGLAVAILTVDYGHLPYIALILAASFGSYSLVKKRMSLPPAEGLFIESAVLALPALAYLTWLNLDGGAKFGHVSALHTALMLFSGVATAVPLLLFAGAANRVPLVGLGILQYVAPILQLACGVLIYHEPMPAARLAGFGLVWIALIIFTADGLRSARASARSRAAAEATAAPA</sequence>
<evidence type="ECO:0000256" key="4">
    <source>
        <dbReference type="ARBA" id="ARBA00022475"/>
    </source>
</evidence>
<dbReference type="GO" id="GO:0005886">
    <property type="term" value="C:plasma membrane"/>
    <property type="evidence" value="ECO:0007669"/>
    <property type="project" value="UniProtKB-SubCell"/>
</dbReference>
<feature type="transmembrane region" description="Helical" evidence="8">
    <location>
        <begin position="70"/>
        <end position="89"/>
    </location>
</feature>
<accession>A0A919M3R1</accession>
<feature type="transmembrane region" description="Helical" evidence="8">
    <location>
        <begin position="7"/>
        <end position="25"/>
    </location>
</feature>
<comment type="subcellular location">
    <subcellularLocation>
        <location evidence="1">Cell membrane</location>
        <topology evidence="1">Multi-pass membrane protein</topology>
    </subcellularLocation>
</comment>
<proteinExistence type="inferred from homology"/>
<feature type="transmembrane region" description="Helical" evidence="8">
    <location>
        <begin position="37"/>
        <end position="58"/>
    </location>
</feature>
<dbReference type="Pfam" id="PF00892">
    <property type="entry name" value="EamA"/>
    <property type="match status" value="1"/>
</dbReference>
<feature type="transmembrane region" description="Helical" evidence="8">
    <location>
        <begin position="177"/>
        <end position="197"/>
    </location>
</feature>
<evidence type="ECO:0000256" key="5">
    <source>
        <dbReference type="ARBA" id="ARBA00022692"/>
    </source>
</evidence>
<evidence type="ECO:0000313" key="11">
    <source>
        <dbReference type="Proteomes" id="UP000619479"/>
    </source>
</evidence>
<evidence type="ECO:0000256" key="6">
    <source>
        <dbReference type="ARBA" id="ARBA00022989"/>
    </source>
</evidence>
<dbReference type="InterPro" id="IPR037185">
    <property type="entry name" value="EmrE-like"/>
</dbReference>
<evidence type="ECO:0000256" key="2">
    <source>
        <dbReference type="ARBA" id="ARBA00007362"/>
    </source>
</evidence>
<gene>
    <name evidence="10" type="ORF">Acy02nite_64360</name>
</gene>
<feature type="domain" description="EamA" evidence="9">
    <location>
        <begin position="6"/>
        <end position="142"/>
    </location>
</feature>
<evidence type="ECO:0000256" key="7">
    <source>
        <dbReference type="ARBA" id="ARBA00023136"/>
    </source>
</evidence>
<dbReference type="EMBL" id="BOMH01000049">
    <property type="protein sequence ID" value="GID68555.1"/>
    <property type="molecule type" value="Genomic_DNA"/>
</dbReference>
<evidence type="ECO:0000259" key="9">
    <source>
        <dbReference type="Pfam" id="PF00892"/>
    </source>
</evidence>
<feature type="transmembrane region" description="Helical" evidence="8">
    <location>
        <begin position="237"/>
        <end position="259"/>
    </location>
</feature>
<dbReference type="InterPro" id="IPR004626">
    <property type="entry name" value="RarD"/>
</dbReference>
<keyword evidence="11" id="KW-1185">Reference proteome</keyword>
<dbReference type="Proteomes" id="UP000619479">
    <property type="component" value="Unassembled WGS sequence"/>
</dbReference>
<feature type="transmembrane region" description="Helical" evidence="8">
    <location>
        <begin position="125"/>
        <end position="142"/>
    </location>
</feature>
<evidence type="ECO:0000256" key="3">
    <source>
        <dbReference type="ARBA" id="ARBA00022448"/>
    </source>
</evidence>
<keyword evidence="6 8" id="KW-1133">Transmembrane helix</keyword>
<comment type="similarity">
    <text evidence="2">Belongs to the EamA transporter family.</text>
</comment>
<dbReference type="PANTHER" id="PTHR22911">
    <property type="entry name" value="ACYL-MALONYL CONDENSING ENZYME-RELATED"/>
    <property type="match status" value="1"/>
</dbReference>
<feature type="transmembrane region" description="Helical" evidence="8">
    <location>
        <begin position="101"/>
        <end position="118"/>
    </location>
</feature>
<keyword evidence="4" id="KW-1003">Cell membrane</keyword>
<evidence type="ECO:0000256" key="1">
    <source>
        <dbReference type="ARBA" id="ARBA00004651"/>
    </source>
</evidence>
<evidence type="ECO:0000313" key="10">
    <source>
        <dbReference type="EMBL" id="GID68555.1"/>
    </source>
</evidence>
<organism evidence="10 11">
    <name type="scientific">Actinoplanes cyaneus</name>
    <dbReference type="NCBI Taxonomy" id="52696"/>
    <lineage>
        <taxon>Bacteria</taxon>
        <taxon>Bacillati</taxon>
        <taxon>Actinomycetota</taxon>
        <taxon>Actinomycetes</taxon>
        <taxon>Micromonosporales</taxon>
        <taxon>Micromonosporaceae</taxon>
        <taxon>Actinoplanes</taxon>
    </lineage>
</organism>
<keyword evidence="5 8" id="KW-0812">Transmembrane</keyword>
<keyword evidence="7 8" id="KW-0472">Membrane</keyword>
<feature type="transmembrane region" description="Helical" evidence="8">
    <location>
        <begin position="148"/>
        <end position="165"/>
    </location>
</feature>
<dbReference type="NCBIfam" id="TIGR00688">
    <property type="entry name" value="rarD"/>
    <property type="match status" value="1"/>
</dbReference>
<feature type="transmembrane region" description="Helical" evidence="8">
    <location>
        <begin position="265"/>
        <end position="286"/>
    </location>
</feature>
<name>A0A919M3R1_9ACTN</name>
<protein>
    <submittedName>
        <fullName evidence="10">Protein RarD</fullName>
    </submittedName>
</protein>
<feature type="transmembrane region" description="Helical" evidence="8">
    <location>
        <begin position="209"/>
        <end position="230"/>
    </location>
</feature>
<reference evidence="10" key="1">
    <citation type="submission" date="2021-01" db="EMBL/GenBank/DDBJ databases">
        <title>Whole genome shotgun sequence of Actinoplanes cyaneus NBRC 14990.</title>
        <authorList>
            <person name="Komaki H."/>
            <person name="Tamura T."/>
        </authorList>
    </citation>
    <scope>NUCLEOTIDE SEQUENCE</scope>
    <source>
        <strain evidence="10">NBRC 14990</strain>
    </source>
</reference>
<keyword evidence="3" id="KW-0813">Transport</keyword>
<dbReference type="AlphaFoldDB" id="A0A919M3R1"/>
<evidence type="ECO:0000256" key="8">
    <source>
        <dbReference type="SAM" id="Phobius"/>
    </source>
</evidence>
<dbReference type="RefSeq" id="WP_203748550.1">
    <property type="nucleotide sequence ID" value="NZ_BAAAUC010000039.1"/>
</dbReference>
<comment type="caution">
    <text evidence="10">The sequence shown here is derived from an EMBL/GenBank/DDBJ whole genome shotgun (WGS) entry which is preliminary data.</text>
</comment>
<dbReference type="SUPFAM" id="SSF103481">
    <property type="entry name" value="Multidrug resistance efflux transporter EmrE"/>
    <property type="match status" value="2"/>
</dbReference>
<dbReference type="InterPro" id="IPR000620">
    <property type="entry name" value="EamA_dom"/>
</dbReference>
<dbReference type="PANTHER" id="PTHR22911:SF137">
    <property type="entry name" value="SOLUTE CARRIER FAMILY 35 MEMBER G2-RELATED"/>
    <property type="match status" value="1"/>
</dbReference>